<comment type="caution">
    <text evidence="2">The sequence shown here is derived from an EMBL/GenBank/DDBJ whole genome shotgun (WGS) entry which is preliminary data.</text>
</comment>
<name>A0ABT5ZEK4_9ACTN</name>
<dbReference type="Proteomes" id="UP001216579">
    <property type="component" value="Unassembled WGS sequence"/>
</dbReference>
<gene>
    <name evidence="2" type="ORF">P3G67_03085</name>
</gene>
<evidence type="ECO:0000256" key="1">
    <source>
        <dbReference type="SAM" id="MobiDB-lite"/>
    </source>
</evidence>
<accession>A0ABT5ZEK4</accession>
<evidence type="ECO:0000313" key="3">
    <source>
        <dbReference type="Proteomes" id="UP001216579"/>
    </source>
</evidence>
<sequence length="156" mass="15736">MSLNWRRASRRWHSALVPLGLVTDAAARVLCGLLPRGGGSGGAWLCPAMAVAGVGPTYGPNLNRALERFAADADGLLVTVTQPGQLVDVATLGTLCLNRLSYYARSAPGTAASCAHAPWLTTVALAGTAPPGVFAGAPLSGRRTPGPAVSHGTAPG</sequence>
<reference evidence="2 3" key="1">
    <citation type="submission" date="2023-03" db="EMBL/GenBank/DDBJ databases">
        <title>Draft genome sequence of Streptomyces sp. RB6PN23 isolated from peat swamp forest in Thailand.</title>
        <authorList>
            <person name="Klaysubun C."/>
            <person name="Duangmal K."/>
        </authorList>
    </citation>
    <scope>NUCLEOTIDE SEQUENCE [LARGE SCALE GENOMIC DNA]</scope>
    <source>
        <strain evidence="2 3">RB6PN23</strain>
    </source>
</reference>
<organism evidence="2 3">
    <name type="scientific">Streptomyces silvisoli</name>
    <dbReference type="NCBI Taxonomy" id="3034235"/>
    <lineage>
        <taxon>Bacteria</taxon>
        <taxon>Bacillati</taxon>
        <taxon>Actinomycetota</taxon>
        <taxon>Actinomycetes</taxon>
        <taxon>Kitasatosporales</taxon>
        <taxon>Streptomycetaceae</taxon>
        <taxon>Streptomyces</taxon>
    </lineage>
</organism>
<feature type="region of interest" description="Disordered" evidence="1">
    <location>
        <begin position="136"/>
        <end position="156"/>
    </location>
</feature>
<proteinExistence type="predicted"/>
<dbReference type="RefSeq" id="WP_276092078.1">
    <property type="nucleotide sequence ID" value="NZ_JARJBC010000002.1"/>
</dbReference>
<keyword evidence="3" id="KW-1185">Reference proteome</keyword>
<protein>
    <submittedName>
        <fullName evidence="2">Uncharacterized protein</fullName>
    </submittedName>
</protein>
<evidence type="ECO:0000313" key="2">
    <source>
        <dbReference type="EMBL" id="MDF3288227.1"/>
    </source>
</evidence>
<dbReference type="EMBL" id="JARJBC010000002">
    <property type="protein sequence ID" value="MDF3288227.1"/>
    <property type="molecule type" value="Genomic_DNA"/>
</dbReference>